<keyword evidence="13" id="KW-1185">Reference proteome</keyword>
<evidence type="ECO:0000256" key="7">
    <source>
        <dbReference type="ARBA" id="ARBA00023212"/>
    </source>
</evidence>
<organism evidence="12 13">
    <name type="scientific">Gopherus agassizii</name>
    <name type="common">Agassiz's desert tortoise</name>
    <dbReference type="NCBI Taxonomy" id="38772"/>
    <lineage>
        <taxon>Eukaryota</taxon>
        <taxon>Metazoa</taxon>
        <taxon>Chordata</taxon>
        <taxon>Craniata</taxon>
        <taxon>Vertebrata</taxon>
        <taxon>Euteleostomi</taxon>
        <taxon>Archelosauria</taxon>
        <taxon>Testudinata</taxon>
        <taxon>Testudines</taxon>
        <taxon>Cryptodira</taxon>
        <taxon>Durocryptodira</taxon>
        <taxon>Testudinoidea</taxon>
        <taxon>Testudinidae</taxon>
        <taxon>Gopherus</taxon>
    </lineage>
</organism>
<evidence type="ECO:0000256" key="2">
    <source>
        <dbReference type="ARBA" id="ARBA00004123"/>
    </source>
</evidence>
<reference evidence="13" key="1">
    <citation type="journal article" date="2017" name="PLoS ONE">
        <title>The Agassiz's desert tortoise genome provides a resource for the conservation of a threatened species.</title>
        <authorList>
            <person name="Tollis M."/>
            <person name="DeNardo D.F."/>
            <person name="Cornelius J.A."/>
            <person name="Dolby G.A."/>
            <person name="Edwards T."/>
            <person name="Henen B.T."/>
            <person name="Karl A.E."/>
            <person name="Murphy R.W."/>
            <person name="Kusumi K."/>
        </authorList>
    </citation>
    <scope>NUCLEOTIDE SEQUENCE [LARGE SCALE GENOMIC DNA]</scope>
</reference>
<evidence type="ECO:0000256" key="3">
    <source>
        <dbReference type="ARBA" id="ARBA00010494"/>
    </source>
</evidence>
<keyword evidence="5" id="KW-0963">Cytoplasm</keyword>
<comment type="function">
    <text evidence="9">Microtubule-binding protein that negatively regulates centriole duplication. Binds to and stabilizes microtubules.</text>
</comment>
<reference evidence="12" key="2">
    <citation type="submission" date="2025-08" db="UniProtKB">
        <authorList>
            <consortium name="Ensembl"/>
        </authorList>
    </citation>
    <scope>IDENTIFICATION</scope>
</reference>
<accession>A0A452J2J5</accession>
<dbReference type="GO" id="GO:0005634">
    <property type="term" value="C:nucleus"/>
    <property type="evidence" value="ECO:0007669"/>
    <property type="project" value="UniProtKB-SubCell"/>
</dbReference>
<protein>
    <recommendedName>
        <fullName evidence="4">Nuclear protein MDM1</fullName>
    </recommendedName>
</protein>
<dbReference type="Pfam" id="PF15501">
    <property type="entry name" value="MDM1"/>
    <property type="match status" value="1"/>
</dbReference>
<evidence type="ECO:0000313" key="12">
    <source>
        <dbReference type="Ensembl" id="ENSGAGP00000034626.1"/>
    </source>
</evidence>
<feature type="region of interest" description="Disordered" evidence="10">
    <location>
        <begin position="80"/>
        <end position="125"/>
    </location>
</feature>
<evidence type="ECO:0000313" key="13">
    <source>
        <dbReference type="Proteomes" id="UP000291020"/>
    </source>
</evidence>
<evidence type="ECO:0000256" key="4">
    <source>
        <dbReference type="ARBA" id="ARBA00013508"/>
    </source>
</evidence>
<keyword evidence="6" id="KW-0493">Microtubule</keyword>
<dbReference type="InterPro" id="IPR029136">
    <property type="entry name" value="MDM1"/>
</dbReference>
<reference evidence="12" key="3">
    <citation type="submission" date="2025-09" db="UniProtKB">
        <authorList>
            <consortium name="Ensembl"/>
        </authorList>
    </citation>
    <scope>IDENTIFICATION</scope>
</reference>
<dbReference type="GO" id="GO:0008017">
    <property type="term" value="F:microtubule binding"/>
    <property type="evidence" value="ECO:0007669"/>
    <property type="project" value="InterPro"/>
</dbReference>
<sequence length="223" mass="25603">MPVRFKGLSEYKRNFKWKKSHLSEFCNPSQEQKSSRAGLRSDQLGITREPNFISKRRVPYFNPQISESFEWRGDSDLEGYLDDAPEIEGAGPAESHTNNHSNDRNLENIETPEAPRLPKKIRSHSADSRIESAITLAENSRKKLSPPTPVNQKAVFVPPKKHLEKMDNGVGSFENLFPFLIVYGYMMWLSECCLVLFNPLYIGYMMWLSECCSRNLNIGISRL</sequence>
<evidence type="ECO:0000256" key="8">
    <source>
        <dbReference type="ARBA" id="ARBA00023242"/>
    </source>
</evidence>
<dbReference type="Ensembl" id="ENSGAGT00000039201.1">
    <property type="protein sequence ID" value="ENSGAGP00000034626.1"/>
    <property type="gene ID" value="ENSGAGG00000024610.1"/>
</dbReference>
<dbReference type="PANTHER" id="PTHR32078">
    <property type="entry name" value="NUCLEAR PROTEIN MDM1"/>
    <property type="match status" value="1"/>
</dbReference>
<dbReference type="GO" id="GO:0060041">
    <property type="term" value="P:retina development in camera-type eye"/>
    <property type="evidence" value="ECO:0007669"/>
    <property type="project" value="TreeGrafter"/>
</dbReference>
<keyword evidence="11" id="KW-1133">Transmembrane helix</keyword>
<evidence type="ECO:0000256" key="9">
    <source>
        <dbReference type="ARBA" id="ARBA00045771"/>
    </source>
</evidence>
<dbReference type="AlphaFoldDB" id="A0A452J2J5"/>
<dbReference type="PANTHER" id="PTHR32078:SF1">
    <property type="entry name" value="NUCLEAR PROTEIN MDM1"/>
    <property type="match status" value="1"/>
</dbReference>
<proteinExistence type="inferred from homology"/>
<dbReference type="GO" id="GO:0005814">
    <property type="term" value="C:centriole"/>
    <property type="evidence" value="ECO:0007669"/>
    <property type="project" value="UniProtKB-SubCell"/>
</dbReference>
<dbReference type="GO" id="GO:0005874">
    <property type="term" value="C:microtubule"/>
    <property type="evidence" value="ECO:0007669"/>
    <property type="project" value="UniProtKB-KW"/>
</dbReference>
<dbReference type="Proteomes" id="UP000291020">
    <property type="component" value="Unassembled WGS sequence"/>
</dbReference>
<keyword evidence="7" id="KW-0206">Cytoskeleton</keyword>
<keyword evidence="8" id="KW-0539">Nucleus</keyword>
<comment type="subcellular location">
    <subcellularLocation>
        <location evidence="1">Cytoplasm</location>
        <location evidence="1">Cytoskeleton</location>
        <location evidence="1">Microtubule organizing center</location>
        <location evidence="1">Centrosome</location>
        <location evidence="1">Centriole</location>
    </subcellularLocation>
    <subcellularLocation>
        <location evidence="2">Nucleus</location>
    </subcellularLocation>
</comment>
<evidence type="ECO:0000256" key="1">
    <source>
        <dbReference type="ARBA" id="ARBA00004114"/>
    </source>
</evidence>
<evidence type="ECO:0000256" key="10">
    <source>
        <dbReference type="SAM" id="MobiDB-lite"/>
    </source>
</evidence>
<evidence type="ECO:0000256" key="5">
    <source>
        <dbReference type="ARBA" id="ARBA00022490"/>
    </source>
</evidence>
<evidence type="ECO:0000256" key="6">
    <source>
        <dbReference type="ARBA" id="ARBA00022701"/>
    </source>
</evidence>
<comment type="similarity">
    <text evidence="3">Belongs to the MDM1 family.</text>
</comment>
<keyword evidence="11" id="KW-0812">Transmembrane</keyword>
<keyword evidence="11" id="KW-0472">Membrane</keyword>
<name>A0A452J2J5_9SAUR</name>
<feature type="transmembrane region" description="Helical" evidence="11">
    <location>
        <begin position="176"/>
        <end position="197"/>
    </location>
</feature>
<dbReference type="GO" id="GO:0046600">
    <property type="term" value="P:negative regulation of centriole replication"/>
    <property type="evidence" value="ECO:0007669"/>
    <property type="project" value="InterPro"/>
</dbReference>
<evidence type="ECO:0000256" key="11">
    <source>
        <dbReference type="SAM" id="Phobius"/>
    </source>
</evidence>